<evidence type="ECO:0000256" key="4">
    <source>
        <dbReference type="PROSITE-ProRule" id="PRU00335"/>
    </source>
</evidence>
<keyword evidence="3" id="KW-0804">Transcription</keyword>
<dbReference type="Pfam" id="PF00440">
    <property type="entry name" value="TetR_N"/>
    <property type="match status" value="1"/>
</dbReference>
<dbReference type="GO" id="GO:0003700">
    <property type="term" value="F:DNA-binding transcription factor activity"/>
    <property type="evidence" value="ECO:0007669"/>
    <property type="project" value="TreeGrafter"/>
</dbReference>
<dbReference type="PROSITE" id="PS50977">
    <property type="entry name" value="HTH_TETR_2"/>
    <property type="match status" value="1"/>
</dbReference>
<dbReference type="RefSeq" id="WP_075120240.1">
    <property type="nucleotide sequence ID" value="NZ_MSCT01000014.1"/>
</dbReference>
<dbReference type="Gene3D" id="1.10.357.10">
    <property type="entry name" value="Tetracycline Repressor, domain 2"/>
    <property type="match status" value="1"/>
</dbReference>
<dbReference type="Proteomes" id="UP000185578">
    <property type="component" value="Unassembled WGS sequence"/>
</dbReference>
<keyword evidence="2 4" id="KW-0238">DNA-binding</keyword>
<dbReference type="GO" id="GO:0000976">
    <property type="term" value="F:transcription cis-regulatory region binding"/>
    <property type="evidence" value="ECO:0007669"/>
    <property type="project" value="TreeGrafter"/>
</dbReference>
<accession>A0A1Q8ENM5</accession>
<evidence type="ECO:0000313" key="6">
    <source>
        <dbReference type="EMBL" id="OLF53410.1"/>
    </source>
</evidence>
<keyword evidence="1" id="KW-0805">Transcription regulation</keyword>
<evidence type="ECO:0000259" key="5">
    <source>
        <dbReference type="PROSITE" id="PS50977"/>
    </source>
</evidence>
<name>A0A1Q8ENM5_9PSED</name>
<protein>
    <submittedName>
        <fullName evidence="6">TetR family transcriptional regulator</fullName>
    </submittedName>
</protein>
<gene>
    <name evidence="6" type="ORF">BTN82_16750</name>
</gene>
<sequence length="189" mass="20275">MSKPRGRPSQGRGLSLDEILATALGLLEEGGTAGLTMRSLASRLGVTPMSLYNHVADRADLLLKLSDRVYSEVAQCVGLLDEPQAELRLVLIRYFDAVTRYPQLTLAIFAEPQAFAGVTRKVSEHLTALLGSLTPEPSLWRDILVDHAHGCGIALALSAGNGEAIQGQYALALDRLLARIQTRDASVSA</sequence>
<organism evidence="6 7">
    <name type="scientific">Pseudomonas chlororaphis</name>
    <dbReference type="NCBI Taxonomy" id="587753"/>
    <lineage>
        <taxon>Bacteria</taxon>
        <taxon>Pseudomonadati</taxon>
        <taxon>Pseudomonadota</taxon>
        <taxon>Gammaproteobacteria</taxon>
        <taxon>Pseudomonadales</taxon>
        <taxon>Pseudomonadaceae</taxon>
        <taxon>Pseudomonas</taxon>
    </lineage>
</organism>
<feature type="DNA-binding region" description="H-T-H motif" evidence="4">
    <location>
        <begin position="36"/>
        <end position="55"/>
    </location>
</feature>
<dbReference type="InterPro" id="IPR050109">
    <property type="entry name" value="HTH-type_TetR-like_transc_reg"/>
</dbReference>
<dbReference type="SUPFAM" id="SSF46689">
    <property type="entry name" value="Homeodomain-like"/>
    <property type="match status" value="1"/>
</dbReference>
<dbReference type="InterPro" id="IPR009057">
    <property type="entry name" value="Homeodomain-like_sf"/>
</dbReference>
<dbReference type="OrthoDB" id="9089941at2"/>
<dbReference type="PANTHER" id="PTHR30055:SF234">
    <property type="entry name" value="HTH-TYPE TRANSCRIPTIONAL REGULATOR BETI"/>
    <property type="match status" value="1"/>
</dbReference>
<evidence type="ECO:0000313" key="7">
    <source>
        <dbReference type="Proteomes" id="UP000185578"/>
    </source>
</evidence>
<dbReference type="AlphaFoldDB" id="A0A1Q8ENM5"/>
<dbReference type="PRINTS" id="PR00455">
    <property type="entry name" value="HTHTETR"/>
</dbReference>
<evidence type="ECO:0000256" key="2">
    <source>
        <dbReference type="ARBA" id="ARBA00023125"/>
    </source>
</evidence>
<dbReference type="InterPro" id="IPR001647">
    <property type="entry name" value="HTH_TetR"/>
</dbReference>
<dbReference type="PANTHER" id="PTHR30055">
    <property type="entry name" value="HTH-TYPE TRANSCRIPTIONAL REGULATOR RUTR"/>
    <property type="match status" value="1"/>
</dbReference>
<evidence type="ECO:0000256" key="1">
    <source>
        <dbReference type="ARBA" id="ARBA00023015"/>
    </source>
</evidence>
<dbReference type="EMBL" id="MSCT01000014">
    <property type="protein sequence ID" value="OLF53410.1"/>
    <property type="molecule type" value="Genomic_DNA"/>
</dbReference>
<evidence type="ECO:0000256" key="3">
    <source>
        <dbReference type="ARBA" id="ARBA00023163"/>
    </source>
</evidence>
<comment type="caution">
    <text evidence="6">The sequence shown here is derived from an EMBL/GenBank/DDBJ whole genome shotgun (WGS) entry which is preliminary data.</text>
</comment>
<feature type="domain" description="HTH tetR-type" evidence="5">
    <location>
        <begin position="13"/>
        <end position="73"/>
    </location>
</feature>
<proteinExistence type="predicted"/>
<reference evidence="6 7" key="1">
    <citation type="submission" date="2016-12" db="EMBL/GenBank/DDBJ databases">
        <authorList>
            <person name="Song W.-J."/>
            <person name="Kurnit D.M."/>
        </authorList>
    </citation>
    <scope>NUCLEOTIDE SEQUENCE [LARGE SCALE GENOMIC DNA]</scope>
    <source>
        <strain evidence="6 7">PCL1601</strain>
    </source>
</reference>